<keyword evidence="3" id="KW-1185">Reference proteome</keyword>
<organism evidence="1 3">
    <name type="scientific">Candidatus Phytoplasma meliae</name>
    <dbReference type="NCBI Taxonomy" id="1848402"/>
    <lineage>
        <taxon>Bacteria</taxon>
        <taxon>Bacillati</taxon>
        <taxon>Mycoplasmatota</taxon>
        <taxon>Mollicutes</taxon>
        <taxon>Acholeplasmatales</taxon>
        <taxon>Acholeplasmataceae</taxon>
        <taxon>Candidatus Phytoplasma</taxon>
        <taxon>16SrXIII (Mexican periwinkle virescence group)</taxon>
    </lineage>
</organism>
<evidence type="ECO:0008006" key="4">
    <source>
        <dbReference type="Google" id="ProtNLM"/>
    </source>
</evidence>
<name>A0ABS5CXU0_9MOLU</name>
<dbReference type="EMBL" id="JACAOD020000015">
    <property type="protein sequence ID" value="MBP5836186.1"/>
    <property type="molecule type" value="Genomic_DNA"/>
</dbReference>
<dbReference type="EMBL" id="JACAOD020000002">
    <property type="protein sequence ID" value="MBP5835803.1"/>
    <property type="molecule type" value="Genomic_DNA"/>
</dbReference>
<evidence type="ECO:0000313" key="3">
    <source>
        <dbReference type="Proteomes" id="UP001195571"/>
    </source>
</evidence>
<comment type="caution">
    <text evidence="1">The sequence shown here is derived from an EMBL/GenBank/DDBJ whole genome shotgun (WGS) entry which is preliminary data.</text>
</comment>
<dbReference type="Proteomes" id="UP001195571">
    <property type="component" value="Unassembled WGS sequence"/>
</dbReference>
<sequence>MLVQKLAYLGLKKFQKGLFEKKKDYQNIFEGDPQLFQENVLNGGLLTASTPLIQGTIDFLSERLNQKICLIINDIPLLCSTTQLINPQEKYIDLNLKNNGNHFFINTPSDTASDGYCFFHAITFLLNQKKIKWEHIIHQNWDDGNLISPNKNK</sequence>
<proteinExistence type="predicted"/>
<evidence type="ECO:0000313" key="1">
    <source>
        <dbReference type="EMBL" id="MBP5835803.1"/>
    </source>
</evidence>
<reference evidence="1 3" key="1">
    <citation type="submission" date="2021-04" db="EMBL/GenBank/DDBJ databases">
        <title>Genomic features of Candidatus Phytoplasma meliae isolate ChTYXIII (1SrXIII-G).</title>
        <authorList>
            <person name="Fernandez F.D."/>
            <person name="Conci L.R."/>
        </authorList>
    </citation>
    <scope>NUCLEOTIDE SEQUENCE [LARGE SCALE GENOMIC DNA]</scope>
    <source>
        <strain evidence="1">ChTYXIII-Mo</strain>
    </source>
</reference>
<evidence type="ECO:0000313" key="2">
    <source>
        <dbReference type="EMBL" id="MBP5836186.1"/>
    </source>
</evidence>
<protein>
    <recommendedName>
        <fullName evidence="4">OTU domain-containing protein</fullName>
    </recommendedName>
</protein>
<gene>
    <name evidence="1" type="ORF">CHTY_000980</name>
    <name evidence="2" type="ORF">CHTY_003000</name>
</gene>
<accession>A0ABS5CXU0</accession>